<keyword evidence="6" id="KW-0418">Kinase</keyword>
<gene>
    <name evidence="16" type="ORF">FSB_LOCUS45036</name>
</gene>
<dbReference type="InterPro" id="IPR001480">
    <property type="entry name" value="Bulb-type_lectin_dom"/>
</dbReference>
<dbReference type="PROSITE" id="PS50927">
    <property type="entry name" value="BULB_LECTIN"/>
    <property type="match status" value="1"/>
</dbReference>
<dbReference type="InterPro" id="IPR008271">
    <property type="entry name" value="Ser/Thr_kinase_AS"/>
</dbReference>
<dbReference type="InterPro" id="IPR011009">
    <property type="entry name" value="Kinase-like_dom_sf"/>
</dbReference>
<evidence type="ECO:0000256" key="6">
    <source>
        <dbReference type="ARBA" id="ARBA00022777"/>
    </source>
</evidence>
<keyword evidence="8" id="KW-1015">Disulfide bond</keyword>
<keyword evidence="12" id="KW-0812">Transmembrane</keyword>
<dbReference type="Gene3D" id="2.90.10.30">
    <property type="match status" value="1"/>
</dbReference>
<keyword evidence="3" id="KW-0808">Transferase</keyword>
<organism evidence="16">
    <name type="scientific">Fagus sylvatica</name>
    <name type="common">Beechnut</name>
    <dbReference type="NCBI Taxonomy" id="28930"/>
    <lineage>
        <taxon>Eukaryota</taxon>
        <taxon>Viridiplantae</taxon>
        <taxon>Streptophyta</taxon>
        <taxon>Embryophyta</taxon>
        <taxon>Tracheophyta</taxon>
        <taxon>Spermatophyta</taxon>
        <taxon>Magnoliopsida</taxon>
        <taxon>eudicotyledons</taxon>
        <taxon>Gunneridae</taxon>
        <taxon>Pentapetalae</taxon>
        <taxon>rosids</taxon>
        <taxon>fabids</taxon>
        <taxon>Fagales</taxon>
        <taxon>Fagaceae</taxon>
        <taxon>Fagus</taxon>
    </lineage>
</organism>
<dbReference type="InterPro" id="IPR003609">
    <property type="entry name" value="Pan_app"/>
</dbReference>
<evidence type="ECO:0000256" key="9">
    <source>
        <dbReference type="ARBA" id="ARBA00023180"/>
    </source>
</evidence>
<evidence type="ECO:0000313" key="16">
    <source>
        <dbReference type="EMBL" id="SPD17154.1"/>
    </source>
</evidence>
<name>A0A2N9HZI8_FAGSY</name>
<dbReference type="Gene3D" id="1.10.510.10">
    <property type="entry name" value="Transferase(Phosphotransferase) domain 1"/>
    <property type="match status" value="1"/>
</dbReference>
<dbReference type="EC" id="2.7.11.1" evidence="1"/>
<feature type="transmembrane region" description="Helical" evidence="12">
    <location>
        <begin position="387"/>
        <end position="409"/>
    </location>
</feature>
<dbReference type="GO" id="GO:0005524">
    <property type="term" value="F:ATP binding"/>
    <property type="evidence" value="ECO:0007669"/>
    <property type="project" value="UniProtKB-KW"/>
</dbReference>
<accession>A0A2N9HZI8</accession>
<reference evidence="16" key="1">
    <citation type="submission" date="2018-02" db="EMBL/GenBank/DDBJ databases">
        <authorList>
            <person name="Cohen D.B."/>
            <person name="Kent A.D."/>
        </authorList>
    </citation>
    <scope>NUCLEOTIDE SEQUENCE</scope>
</reference>
<evidence type="ECO:0000256" key="3">
    <source>
        <dbReference type="ARBA" id="ARBA00022679"/>
    </source>
</evidence>
<evidence type="ECO:0000256" key="2">
    <source>
        <dbReference type="ARBA" id="ARBA00022527"/>
    </source>
</evidence>
<keyword evidence="9" id="KW-0325">Glycoprotein</keyword>
<dbReference type="SMART" id="SM00108">
    <property type="entry name" value="B_lectin"/>
    <property type="match status" value="1"/>
</dbReference>
<keyword evidence="12" id="KW-0472">Membrane</keyword>
<dbReference type="Gene3D" id="3.30.200.20">
    <property type="entry name" value="Phosphorylase Kinase, domain 1"/>
    <property type="match status" value="1"/>
</dbReference>
<dbReference type="EMBL" id="OIVN01004406">
    <property type="protein sequence ID" value="SPD17154.1"/>
    <property type="molecule type" value="Genomic_DNA"/>
</dbReference>
<dbReference type="AlphaFoldDB" id="A0A2N9HZI8"/>
<dbReference type="Pfam" id="PF07714">
    <property type="entry name" value="PK_Tyr_Ser-Thr"/>
    <property type="match status" value="1"/>
</dbReference>
<dbReference type="PANTHER" id="PTHR32444">
    <property type="entry name" value="BULB-TYPE LECTIN DOMAIN-CONTAINING PROTEIN"/>
    <property type="match status" value="1"/>
</dbReference>
<evidence type="ECO:0000256" key="12">
    <source>
        <dbReference type="SAM" id="Phobius"/>
    </source>
</evidence>
<feature type="domain" description="Apple" evidence="15">
    <location>
        <begin position="296"/>
        <end position="376"/>
    </location>
</feature>
<evidence type="ECO:0000256" key="5">
    <source>
        <dbReference type="ARBA" id="ARBA00022741"/>
    </source>
</evidence>
<keyword evidence="2" id="KW-0723">Serine/threonine-protein kinase</keyword>
<evidence type="ECO:0000259" key="13">
    <source>
        <dbReference type="PROSITE" id="PS50011"/>
    </source>
</evidence>
<dbReference type="SMART" id="SM00473">
    <property type="entry name" value="PAN_AP"/>
    <property type="match status" value="1"/>
</dbReference>
<feature type="domain" description="Bulb-type lectin" evidence="14">
    <location>
        <begin position="20"/>
        <end position="143"/>
    </location>
</feature>
<dbReference type="SUPFAM" id="SSF56112">
    <property type="entry name" value="Protein kinase-like (PK-like)"/>
    <property type="match status" value="1"/>
</dbReference>
<evidence type="ECO:0000256" key="1">
    <source>
        <dbReference type="ARBA" id="ARBA00012513"/>
    </source>
</evidence>
<evidence type="ECO:0000256" key="7">
    <source>
        <dbReference type="ARBA" id="ARBA00022840"/>
    </source>
</evidence>
<dbReference type="SUPFAM" id="SSF51110">
    <property type="entry name" value="alpha-D-mannose-specific plant lectins"/>
    <property type="match status" value="1"/>
</dbReference>
<dbReference type="PROSITE" id="PS50011">
    <property type="entry name" value="PROTEIN_KINASE_DOM"/>
    <property type="match status" value="1"/>
</dbReference>
<keyword evidence="7" id="KW-0067">ATP-binding</keyword>
<keyword evidence="12" id="KW-1133">Transmembrane helix</keyword>
<feature type="domain" description="Protein kinase" evidence="13">
    <location>
        <begin position="456"/>
        <end position="596"/>
    </location>
</feature>
<comment type="catalytic activity">
    <reaction evidence="10">
        <text>L-threonyl-[protein] + ATP = O-phospho-L-threonyl-[protein] + ADP + H(+)</text>
        <dbReference type="Rhea" id="RHEA:46608"/>
        <dbReference type="Rhea" id="RHEA-COMP:11060"/>
        <dbReference type="Rhea" id="RHEA-COMP:11605"/>
        <dbReference type="ChEBI" id="CHEBI:15378"/>
        <dbReference type="ChEBI" id="CHEBI:30013"/>
        <dbReference type="ChEBI" id="CHEBI:30616"/>
        <dbReference type="ChEBI" id="CHEBI:61977"/>
        <dbReference type="ChEBI" id="CHEBI:456216"/>
        <dbReference type="EC" id="2.7.11.1"/>
    </reaction>
</comment>
<proteinExistence type="predicted"/>
<dbReference type="Pfam" id="PF01453">
    <property type="entry name" value="B_lectin"/>
    <property type="match status" value="1"/>
</dbReference>
<evidence type="ECO:0000256" key="8">
    <source>
        <dbReference type="ARBA" id="ARBA00023157"/>
    </source>
</evidence>
<evidence type="ECO:0000256" key="4">
    <source>
        <dbReference type="ARBA" id="ARBA00022729"/>
    </source>
</evidence>
<dbReference type="FunFam" id="3.30.200.20:FF:000195">
    <property type="entry name" value="G-type lectin S-receptor-like serine/threonine-protein kinase"/>
    <property type="match status" value="1"/>
</dbReference>
<dbReference type="GO" id="GO:0004674">
    <property type="term" value="F:protein serine/threonine kinase activity"/>
    <property type="evidence" value="ECO:0007669"/>
    <property type="project" value="UniProtKB-KW"/>
</dbReference>
<protein>
    <recommendedName>
        <fullName evidence="1">non-specific serine/threonine protein kinase</fullName>
        <ecNumber evidence="1">2.7.11.1</ecNumber>
    </recommendedName>
</protein>
<dbReference type="InterPro" id="IPR036426">
    <property type="entry name" value="Bulb-type_lectin_dom_sf"/>
</dbReference>
<sequence length="596" mass="68684">MLMMTGEEAKRERGQKGFSTLMVAVKVSWLCRRGWMSRNYRLGFFNGSGRKRHVGIWHKRANVEYGRTDEKPVWVANRNTPIFDDSGVLTIGNDSHLKILHNGGEEILHFLDPLVSKASVTLLDSGNFVMYELNSDGSMKQVLWQSFDYPTDTLLPGMKLGINTKIGHNWSLTSWSSEEDPASGSFTLGMDPNNTNQLIIWWQGEIYWVSGLWLNLSFNLPHVLSNDVYYHFSYHSEENENYFNYFVYEDVISFQRLTLKASGALLGMAMNGAKDILSCEQPSFRDGCFGKKDYKCFSGGGFTARKGIMLQSGFNFNERDKLTLSDCKAKCMSYCFCQAYASTNDDETGCELWPDREYFIKKDSDASRYIYFRQLPYEFESKAKLRIWIIITTVGGVIVHMFKSIYYLIQEKLRAFGKTNKEKDILLRELERRDGKKSHELQFFSFESIASATNNFATTNKLKEGGFGIVYKGQLPDGQEVAIKRLSRNSGQGFLEFKNEAILIAKLQHTNLVRLVGCCIHKEERMLIYEYMPNKSLDFFLFDSVKNILDWKKRFNIIQGIVQGLQYLHNYSRLRIIHRDLKASNILLDNEMNLLG</sequence>
<dbReference type="Pfam" id="PF08276">
    <property type="entry name" value="PAN_2"/>
    <property type="match status" value="1"/>
</dbReference>
<dbReference type="PANTHER" id="PTHR32444:SF226">
    <property type="entry name" value="BULB-TYPE LECTIN DOMAIN-CONTAINING PROTEIN"/>
    <property type="match status" value="1"/>
</dbReference>
<evidence type="ECO:0000259" key="14">
    <source>
        <dbReference type="PROSITE" id="PS50927"/>
    </source>
</evidence>
<dbReference type="InterPro" id="IPR001245">
    <property type="entry name" value="Ser-Thr/Tyr_kinase_cat_dom"/>
</dbReference>
<dbReference type="PROSITE" id="PS00108">
    <property type="entry name" value="PROTEIN_KINASE_ST"/>
    <property type="match status" value="1"/>
</dbReference>
<keyword evidence="5" id="KW-0547">Nucleotide-binding</keyword>
<dbReference type="PROSITE" id="PS50948">
    <property type="entry name" value="PAN"/>
    <property type="match status" value="1"/>
</dbReference>
<dbReference type="SMART" id="SM00220">
    <property type="entry name" value="S_TKc"/>
    <property type="match status" value="1"/>
</dbReference>
<evidence type="ECO:0000259" key="15">
    <source>
        <dbReference type="PROSITE" id="PS50948"/>
    </source>
</evidence>
<dbReference type="InterPro" id="IPR000719">
    <property type="entry name" value="Prot_kinase_dom"/>
</dbReference>
<evidence type="ECO:0000256" key="11">
    <source>
        <dbReference type="ARBA" id="ARBA00048679"/>
    </source>
</evidence>
<evidence type="ECO:0000256" key="10">
    <source>
        <dbReference type="ARBA" id="ARBA00047899"/>
    </source>
</evidence>
<comment type="catalytic activity">
    <reaction evidence="11">
        <text>L-seryl-[protein] + ATP = O-phospho-L-seryl-[protein] + ADP + H(+)</text>
        <dbReference type="Rhea" id="RHEA:17989"/>
        <dbReference type="Rhea" id="RHEA-COMP:9863"/>
        <dbReference type="Rhea" id="RHEA-COMP:11604"/>
        <dbReference type="ChEBI" id="CHEBI:15378"/>
        <dbReference type="ChEBI" id="CHEBI:29999"/>
        <dbReference type="ChEBI" id="CHEBI:30616"/>
        <dbReference type="ChEBI" id="CHEBI:83421"/>
        <dbReference type="ChEBI" id="CHEBI:456216"/>
        <dbReference type="EC" id="2.7.11.1"/>
    </reaction>
</comment>
<keyword evidence="4" id="KW-0732">Signal</keyword>
<dbReference type="FunFam" id="1.10.510.10:FF:001023">
    <property type="entry name" value="Os07g0541700 protein"/>
    <property type="match status" value="1"/>
</dbReference>